<reference evidence="2 3" key="1">
    <citation type="submission" date="2016-11" db="EMBL/GenBank/DDBJ databases">
        <title>Mixed transmission modes and dynamic genome evolution in an obligate animal-bacterial symbiosis.</title>
        <authorList>
            <person name="Russell S.L."/>
            <person name="Corbett-Detig R.B."/>
            <person name="Cavanaugh C.M."/>
        </authorList>
    </citation>
    <scope>NUCLEOTIDE SEQUENCE [LARGE SCALE GENOMIC DNA]</scope>
    <source>
        <strain evidence="2">Sveles-Q1</strain>
    </source>
</reference>
<dbReference type="PANTHER" id="PTHR38040">
    <property type="entry name" value="UBIQUINONE BIOSYNTHESIS ACCESSORY FACTOR UBIK"/>
    <property type="match status" value="1"/>
</dbReference>
<comment type="subcellular location">
    <subcellularLocation>
        <location evidence="1">Cytoplasm</location>
    </subcellularLocation>
</comment>
<keyword evidence="1" id="KW-0963">Cytoplasm</keyword>
<dbReference type="AlphaFoldDB" id="A0A1T2L3D6"/>
<keyword evidence="1" id="KW-0175">Coiled coil</keyword>
<dbReference type="OrthoDB" id="5297354at2"/>
<comment type="pathway">
    <text evidence="1">Cofactor biosynthesis; ubiquinone biosynthesis.</text>
</comment>
<dbReference type="GO" id="GO:0006744">
    <property type="term" value="P:ubiquinone biosynthetic process"/>
    <property type="evidence" value="ECO:0007669"/>
    <property type="project" value="UniProtKB-UniRule"/>
</dbReference>
<evidence type="ECO:0000256" key="1">
    <source>
        <dbReference type="HAMAP-Rule" id="MF_02216"/>
    </source>
</evidence>
<comment type="function">
    <text evidence="1">Required for efficient ubiquinone (coenzyme Q) biosynthesis. UbiK is probably an accessory factor of Ubi enzymes and facilitates ubiquinone biosynthesis by acting as an assembly factor, a targeting factor, or both.</text>
</comment>
<evidence type="ECO:0000313" key="2">
    <source>
        <dbReference type="EMBL" id="OOZ39582.1"/>
    </source>
</evidence>
<gene>
    <name evidence="1" type="primary">ubiK</name>
    <name evidence="2" type="ORF">BOW53_11040</name>
</gene>
<evidence type="ECO:0000313" key="3">
    <source>
        <dbReference type="Proteomes" id="UP000191110"/>
    </source>
</evidence>
<name>A0A1T2L3D6_9GAMM</name>
<accession>A0A1T2L3D6</accession>
<dbReference type="PANTHER" id="PTHR38040:SF1">
    <property type="entry name" value="UBIQUINONE BIOSYNTHESIS ACCESSORY FACTOR UBIK"/>
    <property type="match status" value="1"/>
</dbReference>
<proteinExistence type="inferred from homology"/>
<feature type="coiled-coil region" evidence="1">
    <location>
        <begin position="59"/>
        <end position="86"/>
    </location>
</feature>
<comment type="caution">
    <text evidence="2">The sequence shown here is derived from an EMBL/GenBank/DDBJ whole genome shotgun (WGS) entry which is preliminary data.</text>
</comment>
<organism evidence="2 3">
    <name type="scientific">Solemya pervernicosa gill symbiont</name>
    <dbReference type="NCBI Taxonomy" id="642797"/>
    <lineage>
        <taxon>Bacteria</taxon>
        <taxon>Pseudomonadati</taxon>
        <taxon>Pseudomonadota</taxon>
        <taxon>Gammaproteobacteria</taxon>
        <taxon>sulfur-oxidizing symbionts</taxon>
    </lineage>
</organism>
<dbReference type="UniPathway" id="UPA00232"/>
<comment type="similarity">
    <text evidence="1">Belongs to the UbiK family.</text>
</comment>
<dbReference type="InterPro" id="IPR007475">
    <property type="entry name" value="UbiK"/>
</dbReference>
<sequence>MIDPKIVDDLARRAAEAAPAGMGELQKDLEKNLRAGLSGLFSRLELVSREEFDIQSAVLARTRSKLDALEKQLAELEDSLRDKSKPS</sequence>
<dbReference type="Proteomes" id="UP000191110">
    <property type="component" value="Unassembled WGS sequence"/>
</dbReference>
<keyword evidence="3" id="KW-1185">Reference proteome</keyword>
<dbReference type="Pfam" id="PF04380">
    <property type="entry name" value="BMFP"/>
    <property type="match status" value="1"/>
</dbReference>
<dbReference type="GO" id="GO:0005829">
    <property type="term" value="C:cytosol"/>
    <property type="evidence" value="ECO:0007669"/>
    <property type="project" value="TreeGrafter"/>
</dbReference>
<dbReference type="RefSeq" id="WP_078484147.1">
    <property type="nucleotide sequence ID" value="NZ_MPRL01000048.1"/>
</dbReference>
<dbReference type="HAMAP" id="MF_02216">
    <property type="entry name" value="UbiK"/>
    <property type="match status" value="1"/>
</dbReference>
<dbReference type="EMBL" id="MPRL01000048">
    <property type="protein sequence ID" value="OOZ39582.1"/>
    <property type="molecule type" value="Genomic_DNA"/>
</dbReference>
<keyword evidence="1" id="KW-0831">Ubiquinone biosynthesis</keyword>
<protein>
    <recommendedName>
        <fullName evidence="1">Ubiquinone biosynthesis accessory factor UbiK</fullName>
    </recommendedName>
</protein>